<gene>
    <name evidence="2" type="ORF">YM304_06070</name>
</gene>
<name>A0A6C7E255_ILUCY</name>
<evidence type="ECO:0000313" key="3">
    <source>
        <dbReference type="Proteomes" id="UP000011863"/>
    </source>
</evidence>
<protein>
    <submittedName>
        <fullName evidence="2">Uncharacterized protein</fullName>
    </submittedName>
</protein>
<dbReference type="KEGG" id="aym:YM304_06070"/>
<dbReference type="EMBL" id="AP012057">
    <property type="protein sequence ID" value="BAN00921.1"/>
    <property type="molecule type" value="Genomic_DNA"/>
</dbReference>
<accession>A0A6C7E255</accession>
<dbReference type="RefSeq" id="WP_015440169.1">
    <property type="nucleotide sequence ID" value="NC_020520.1"/>
</dbReference>
<keyword evidence="3" id="KW-1185">Reference proteome</keyword>
<dbReference type="AlphaFoldDB" id="A0A6C7E255"/>
<evidence type="ECO:0000313" key="2">
    <source>
        <dbReference type="EMBL" id="BAN00921.1"/>
    </source>
</evidence>
<feature type="region of interest" description="Disordered" evidence="1">
    <location>
        <begin position="29"/>
        <end position="50"/>
    </location>
</feature>
<sequence>MTTTRQQVLYLWLQGSALDESVVGWAFHDGSDGAGPQLPESEQPGRPPYSSGVAALRDGWMLLQSAQLIPPAPGQEYANAYLEYEFVFERRVDVAPS</sequence>
<organism evidence="2 3">
    <name type="scientific">Ilumatobacter coccineus (strain NBRC 103263 / KCTC 29153 / YM16-304)</name>
    <dbReference type="NCBI Taxonomy" id="1313172"/>
    <lineage>
        <taxon>Bacteria</taxon>
        <taxon>Bacillati</taxon>
        <taxon>Actinomycetota</taxon>
        <taxon>Acidimicrobiia</taxon>
        <taxon>Acidimicrobiales</taxon>
        <taxon>Ilumatobacteraceae</taxon>
        <taxon>Ilumatobacter</taxon>
    </lineage>
</organism>
<dbReference type="Proteomes" id="UP000011863">
    <property type="component" value="Chromosome"/>
</dbReference>
<evidence type="ECO:0000256" key="1">
    <source>
        <dbReference type="SAM" id="MobiDB-lite"/>
    </source>
</evidence>
<dbReference type="OrthoDB" id="2615746at2"/>
<proteinExistence type="predicted"/>
<reference evidence="2 3" key="1">
    <citation type="journal article" date="2013" name="Int. J. Syst. Evol. Microbiol.">
        <title>Ilumatobacter nonamiense sp. nov. and Ilumatobacter coccineum sp. nov., isolated from seashore sand.</title>
        <authorList>
            <person name="Matsumoto A."/>
            <person name="Kasai H."/>
            <person name="Matsuo Y."/>
            <person name="Shizuri Y."/>
            <person name="Ichikawa N."/>
            <person name="Fujita N."/>
            <person name="Omura S."/>
            <person name="Takahashi Y."/>
        </authorList>
    </citation>
    <scope>NUCLEOTIDE SEQUENCE [LARGE SCALE GENOMIC DNA]</scope>
    <source>
        <strain evidence="3">NBRC 103263 / KCTC 29153 / YM16-304</strain>
    </source>
</reference>